<organism evidence="3">
    <name type="scientific">Schistosoma curassoni</name>
    <dbReference type="NCBI Taxonomy" id="6186"/>
    <lineage>
        <taxon>Eukaryota</taxon>
        <taxon>Metazoa</taxon>
        <taxon>Spiralia</taxon>
        <taxon>Lophotrochozoa</taxon>
        <taxon>Platyhelminthes</taxon>
        <taxon>Trematoda</taxon>
        <taxon>Digenea</taxon>
        <taxon>Strigeidida</taxon>
        <taxon>Schistosomatoidea</taxon>
        <taxon>Schistosomatidae</taxon>
        <taxon>Schistosoma</taxon>
    </lineage>
</organism>
<evidence type="ECO:0000313" key="3">
    <source>
        <dbReference type="WBParaSite" id="SCUD_0000312801-mRNA-1"/>
    </source>
</evidence>
<gene>
    <name evidence="1" type="ORF">SCUD_LOCUS3128</name>
</gene>
<dbReference type="WBParaSite" id="SCUD_0000312801-mRNA-1">
    <property type="protein sequence ID" value="SCUD_0000312801-mRNA-1"/>
    <property type="gene ID" value="SCUD_0000312801"/>
</dbReference>
<dbReference type="AlphaFoldDB" id="A0A183JK99"/>
<dbReference type="EMBL" id="UZAK01003392">
    <property type="protein sequence ID" value="VDO79558.1"/>
    <property type="molecule type" value="Genomic_DNA"/>
</dbReference>
<name>A0A183JK99_9TREM</name>
<reference evidence="3" key="1">
    <citation type="submission" date="2016-06" db="UniProtKB">
        <authorList>
            <consortium name="WormBaseParasite"/>
        </authorList>
    </citation>
    <scope>IDENTIFICATION</scope>
</reference>
<evidence type="ECO:0000313" key="2">
    <source>
        <dbReference type="Proteomes" id="UP000279833"/>
    </source>
</evidence>
<keyword evidence="2" id="KW-1185">Reference proteome</keyword>
<reference evidence="1 2" key="2">
    <citation type="submission" date="2018-11" db="EMBL/GenBank/DDBJ databases">
        <authorList>
            <consortium name="Pathogen Informatics"/>
        </authorList>
    </citation>
    <scope>NUCLEOTIDE SEQUENCE [LARGE SCALE GENOMIC DNA]</scope>
    <source>
        <strain evidence="1">Dakar</strain>
        <strain evidence="2">Dakar, Senegal</strain>
    </source>
</reference>
<dbReference type="Proteomes" id="UP000279833">
    <property type="component" value="Unassembled WGS sequence"/>
</dbReference>
<proteinExistence type="predicted"/>
<protein>
    <submittedName>
        <fullName evidence="3">Transposase</fullName>
    </submittedName>
</protein>
<sequence length="56" mass="6478">NKKTPISISQTRAEKIKAQAEYTEVNKQAKRSIRTDKSKYVEDLAVMPERLQVKET</sequence>
<evidence type="ECO:0000313" key="1">
    <source>
        <dbReference type="EMBL" id="VDO79558.1"/>
    </source>
</evidence>
<accession>A0A183JK99</accession>